<dbReference type="GO" id="GO:0015074">
    <property type="term" value="P:DNA integration"/>
    <property type="evidence" value="ECO:0007669"/>
    <property type="project" value="InterPro"/>
</dbReference>
<dbReference type="GO" id="GO:0003677">
    <property type="term" value="F:DNA binding"/>
    <property type="evidence" value="ECO:0007669"/>
    <property type="project" value="InterPro"/>
</dbReference>
<name>A0A511CWI6_9PSEU</name>
<sequence length="156" mass="17318">MDWDTIDMDHASVEIDYKILRVKGAGLLRVRRTNSDAGHRTLPLPLFAMRMLERRIVDADGVRPLFPDAHGGWRDPSNLSRELREARGSGEFAWVTSHVFRKTCAGVLHDSGLSPREIADQLGHANLRTLEHYIGRRAVGEAAATALEVSFGVCST</sequence>
<dbReference type="InterPro" id="IPR011010">
    <property type="entry name" value="DNA_brk_join_enz"/>
</dbReference>
<dbReference type="PROSITE" id="PS51898">
    <property type="entry name" value="TYR_RECOMBINASE"/>
    <property type="match status" value="1"/>
</dbReference>
<comment type="caution">
    <text evidence="3">The sequence shown here is derived from an EMBL/GenBank/DDBJ whole genome shotgun (WGS) entry which is preliminary data.</text>
</comment>
<accession>A0A511CWI6</accession>
<proteinExistence type="predicted"/>
<gene>
    <name evidence="3" type="ORF">PA7_07660</name>
</gene>
<protein>
    <recommendedName>
        <fullName evidence="2">Tyr recombinase domain-containing protein</fullName>
    </recommendedName>
</protein>
<dbReference type="Gene3D" id="1.10.443.10">
    <property type="entry name" value="Intergrase catalytic core"/>
    <property type="match status" value="1"/>
</dbReference>
<evidence type="ECO:0000256" key="1">
    <source>
        <dbReference type="ARBA" id="ARBA00023172"/>
    </source>
</evidence>
<evidence type="ECO:0000313" key="4">
    <source>
        <dbReference type="Proteomes" id="UP000321328"/>
    </source>
</evidence>
<keyword evidence="1" id="KW-0233">DNA recombination</keyword>
<dbReference type="InterPro" id="IPR002104">
    <property type="entry name" value="Integrase_catalytic"/>
</dbReference>
<organism evidence="3 4">
    <name type="scientific">Pseudonocardia asaccharolytica DSM 44247 = NBRC 16224</name>
    <dbReference type="NCBI Taxonomy" id="1123024"/>
    <lineage>
        <taxon>Bacteria</taxon>
        <taxon>Bacillati</taxon>
        <taxon>Actinomycetota</taxon>
        <taxon>Actinomycetes</taxon>
        <taxon>Pseudonocardiales</taxon>
        <taxon>Pseudonocardiaceae</taxon>
        <taxon>Pseudonocardia</taxon>
    </lineage>
</organism>
<dbReference type="InterPro" id="IPR013762">
    <property type="entry name" value="Integrase-like_cat_sf"/>
</dbReference>
<dbReference type="STRING" id="1123024.GCA_000423625_02346"/>
<dbReference type="Proteomes" id="UP000321328">
    <property type="component" value="Unassembled WGS sequence"/>
</dbReference>
<reference evidence="3 4" key="1">
    <citation type="submission" date="2019-07" db="EMBL/GenBank/DDBJ databases">
        <title>Whole genome shotgun sequence of Pseudonocardia asaccharolytica NBRC 16224.</title>
        <authorList>
            <person name="Hosoyama A."/>
            <person name="Uohara A."/>
            <person name="Ohji S."/>
            <person name="Ichikawa N."/>
        </authorList>
    </citation>
    <scope>NUCLEOTIDE SEQUENCE [LARGE SCALE GENOMIC DNA]</scope>
    <source>
        <strain evidence="3 4">NBRC 16224</strain>
    </source>
</reference>
<dbReference type="AlphaFoldDB" id="A0A511CWI6"/>
<dbReference type="SUPFAM" id="SSF56349">
    <property type="entry name" value="DNA breaking-rejoining enzymes"/>
    <property type="match status" value="1"/>
</dbReference>
<dbReference type="GO" id="GO:0006310">
    <property type="term" value="P:DNA recombination"/>
    <property type="evidence" value="ECO:0007669"/>
    <property type="project" value="UniProtKB-KW"/>
</dbReference>
<dbReference type="Pfam" id="PF00589">
    <property type="entry name" value="Phage_integrase"/>
    <property type="match status" value="1"/>
</dbReference>
<dbReference type="EMBL" id="BJVI01000004">
    <property type="protein sequence ID" value="GEL16929.1"/>
    <property type="molecule type" value="Genomic_DNA"/>
</dbReference>
<keyword evidence="4" id="KW-1185">Reference proteome</keyword>
<evidence type="ECO:0000259" key="2">
    <source>
        <dbReference type="PROSITE" id="PS51898"/>
    </source>
</evidence>
<feature type="domain" description="Tyr recombinase" evidence="2">
    <location>
        <begin position="1"/>
        <end position="148"/>
    </location>
</feature>
<evidence type="ECO:0000313" key="3">
    <source>
        <dbReference type="EMBL" id="GEL16929.1"/>
    </source>
</evidence>